<sequence length="83" mass="9773">MYFCEVDHSITGLTFQKVKEPVLSEEDLLQVKFAIVKLHKSDLESVIGAKSRAYIKEVNLNNEKLKYFHRSFYTRICEYIAKK</sequence>
<gene>
    <name evidence="1" type="ORF">PR048_013991</name>
</gene>
<name>A0ABQ9HTR2_9NEOP</name>
<dbReference type="EMBL" id="JARBHB010000004">
    <property type="protein sequence ID" value="KAJ8887773.1"/>
    <property type="molecule type" value="Genomic_DNA"/>
</dbReference>
<reference evidence="1 2" key="1">
    <citation type="submission" date="2023-02" db="EMBL/GenBank/DDBJ databases">
        <title>LHISI_Scaffold_Assembly.</title>
        <authorList>
            <person name="Stuart O.P."/>
            <person name="Cleave R."/>
            <person name="Magrath M.J.L."/>
            <person name="Mikheyev A.S."/>
        </authorList>
    </citation>
    <scope>NUCLEOTIDE SEQUENCE [LARGE SCALE GENOMIC DNA]</scope>
    <source>
        <strain evidence="1">Daus_M_001</strain>
        <tissue evidence="1">Leg muscle</tissue>
    </source>
</reference>
<accession>A0ABQ9HTR2</accession>
<protein>
    <submittedName>
        <fullName evidence="1">Uncharacterized protein</fullName>
    </submittedName>
</protein>
<dbReference type="Proteomes" id="UP001159363">
    <property type="component" value="Chromosome X"/>
</dbReference>
<organism evidence="1 2">
    <name type="scientific">Dryococelus australis</name>
    <dbReference type="NCBI Taxonomy" id="614101"/>
    <lineage>
        <taxon>Eukaryota</taxon>
        <taxon>Metazoa</taxon>
        <taxon>Ecdysozoa</taxon>
        <taxon>Arthropoda</taxon>
        <taxon>Hexapoda</taxon>
        <taxon>Insecta</taxon>
        <taxon>Pterygota</taxon>
        <taxon>Neoptera</taxon>
        <taxon>Polyneoptera</taxon>
        <taxon>Phasmatodea</taxon>
        <taxon>Verophasmatodea</taxon>
        <taxon>Anareolatae</taxon>
        <taxon>Phasmatidae</taxon>
        <taxon>Eurycanthinae</taxon>
        <taxon>Dryococelus</taxon>
    </lineage>
</organism>
<comment type="caution">
    <text evidence="1">The sequence shown here is derived from an EMBL/GenBank/DDBJ whole genome shotgun (WGS) entry which is preliminary data.</text>
</comment>
<evidence type="ECO:0000313" key="1">
    <source>
        <dbReference type="EMBL" id="KAJ8887773.1"/>
    </source>
</evidence>
<keyword evidence="2" id="KW-1185">Reference proteome</keyword>
<evidence type="ECO:0000313" key="2">
    <source>
        <dbReference type="Proteomes" id="UP001159363"/>
    </source>
</evidence>
<proteinExistence type="predicted"/>